<dbReference type="PROSITE" id="PS50007">
    <property type="entry name" value="PIPLC_X_DOMAIN"/>
    <property type="match status" value="1"/>
</dbReference>
<keyword evidence="5" id="KW-1133">Transmembrane helix</keyword>
<accession>A0ABP0EDN0</accession>
<dbReference type="InterPro" id="IPR030395">
    <property type="entry name" value="GP_PDE_dom"/>
</dbReference>
<evidence type="ECO:0000256" key="7">
    <source>
        <dbReference type="ARBA" id="ARBA00023136"/>
    </source>
</evidence>
<keyword evidence="7" id="KW-0472">Membrane</keyword>
<comment type="similarity">
    <text evidence="2">Belongs to the glycerophosphoryl diester phosphodiesterase family.</text>
</comment>
<evidence type="ECO:0000256" key="1">
    <source>
        <dbReference type="ARBA" id="ARBA00004370"/>
    </source>
</evidence>
<evidence type="ECO:0000259" key="8">
    <source>
        <dbReference type="PROSITE" id="PS51704"/>
    </source>
</evidence>
<keyword evidence="10" id="KW-1185">Reference proteome</keyword>
<dbReference type="PROSITE" id="PS51704">
    <property type="entry name" value="GP_PDE"/>
    <property type="match status" value="1"/>
</dbReference>
<evidence type="ECO:0000256" key="5">
    <source>
        <dbReference type="ARBA" id="ARBA00022989"/>
    </source>
</evidence>
<keyword evidence="6" id="KW-0443">Lipid metabolism</keyword>
<dbReference type="PANTHER" id="PTHR42758">
    <property type="entry name" value="PHOSPHATIDYLGLYCEROL PHOSPHOLIPASE C"/>
    <property type="match status" value="1"/>
</dbReference>
<evidence type="ECO:0000313" key="9">
    <source>
        <dbReference type="EMBL" id="CAK7907271.1"/>
    </source>
</evidence>
<dbReference type="Gene3D" id="3.20.20.190">
    <property type="entry name" value="Phosphatidylinositol (PI) phosphodiesterase"/>
    <property type="match status" value="1"/>
</dbReference>
<dbReference type="PANTHER" id="PTHR42758:SF2">
    <property type="entry name" value="PHOSPHATIDYLGLYCEROL PHOSPHOLIPASE C"/>
    <property type="match status" value="1"/>
</dbReference>
<evidence type="ECO:0000256" key="4">
    <source>
        <dbReference type="ARBA" id="ARBA00022801"/>
    </source>
</evidence>
<keyword evidence="3" id="KW-0812">Transmembrane</keyword>
<gene>
    <name evidence="9" type="primary">PGC1</name>
    <name evidence="9" type="ORF">CAAN4_E04742</name>
</gene>
<dbReference type="Proteomes" id="UP001497600">
    <property type="component" value="Chromosome E"/>
</dbReference>
<dbReference type="Pfam" id="PF03009">
    <property type="entry name" value="GDPD"/>
    <property type="match status" value="1"/>
</dbReference>
<dbReference type="InterPro" id="IPR017946">
    <property type="entry name" value="PLC-like_Pdiesterase_TIM-brl"/>
</dbReference>
<dbReference type="EMBL" id="OZ004257">
    <property type="protein sequence ID" value="CAK7907271.1"/>
    <property type="molecule type" value="Genomic_DNA"/>
</dbReference>
<proteinExistence type="inferred from homology"/>
<dbReference type="InterPro" id="IPR052271">
    <property type="entry name" value="GDPD-Related"/>
</dbReference>
<keyword evidence="4" id="KW-0378">Hydrolase</keyword>
<comment type="subcellular location">
    <subcellularLocation>
        <location evidence="1">Membrane</location>
    </subcellularLocation>
</comment>
<evidence type="ECO:0000256" key="3">
    <source>
        <dbReference type="ARBA" id="ARBA00022692"/>
    </source>
</evidence>
<reference evidence="9 10" key="1">
    <citation type="submission" date="2024-01" db="EMBL/GenBank/DDBJ databases">
        <authorList>
            <consortium name="Genoscope - CEA"/>
            <person name="William W."/>
        </authorList>
    </citation>
    <scope>NUCLEOTIDE SEQUENCE [LARGE SCALE GENOMIC DNA]</scope>
    <source>
        <strain evidence="9 10">29B2s-10</strain>
    </source>
</reference>
<protein>
    <submittedName>
        <fullName evidence="9">Phosphatidylglycerol phospholipase C</fullName>
    </submittedName>
</protein>
<organism evidence="9 10">
    <name type="scientific">[Candida] anglica</name>
    <dbReference type="NCBI Taxonomy" id="148631"/>
    <lineage>
        <taxon>Eukaryota</taxon>
        <taxon>Fungi</taxon>
        <taxon>Dikarya</taxon>
        <taxon>Ascomycota</taxon>
        <taxon>Saccharomycotina</taxon>
        <taxon>Pichiomycetes</taxon>
        <taxon>Debaryomycetaceae</taxon>
        <taxon>Kurtzmaniella</taxon>
    </lineage>
</organism>
<evidence type="ECO:0000313" key="10">
    <source>
        <dbReference type="Proteomes" id="UP001497600"/>
    </source>
</evidence>
<evidence type="ECO:0000256" key="6">
    <source>
        <dbReference type="ARBA" id="ARBA00023098"/>
    </source>
</evidence>
<evidence type="ECO:0000256" key="2">
    <source>
        <dbReference type="ARBA" id="ARBA00007277"/>
    </source>
</evidence>
<name>A0ABP0EDN0_9ASCO</name>
<sequence length="370" mass="43620">MSVISPVVAGHRGFKADYPENTFEGFEKCFDAGAPLIETDLWLSTDEEIIISHDANTKRLFETEDGQPTDLNILYSSYEKDLKNLKRIGSNEKLATLKDVLHWFVGYIENHQSSELVYRIMFDIKRQNPPKLLNNVVKHMLEVKDDIEFWNKRIQFGVWDLKMVKYLNQEQYFKDVYTKYGEHMDIFHISVSWQESLQYLEYNKFLDLQKTRDGLFKFKVTGISFLYISTWSKDFITHFLPLMRAQNLKLYSWTINTQAQFDFLWSMGKLYKFREYGIISDHPNTMADYVKSKQPNEVSKLMNDPQKLQLSKFQKISSFAFWVFSKIATKKKSADETQFDTLVDRDFISTPRASKLGSFIFSICQKFGIF</sequence>
<feature type="domain" description="GP-PDE" evidence="8">
    <location>
        <begin position="6"/>
        <end position="290"/>
    </location>
</feature>
<dbReference type="SUPFAM" id="SSF51695">
    <property type="entry name" value="PLC-like phosphodiesterases"/>
    <property type="match status" value="1"/>
</dbReference>